<proteinExistence type="predicted"/>
<sequence length="560" mass="63426">MEADCAQESLYAQLDRLQVSLDSELNELHGFLSLDAQELEPNEAQEDNDVDSYSLDVDDLCESNTLFFKNEACLNETCIVKSTSTRECHGEIAFREAFYRCGTHCYRGEVALDLQHAFDTKLEDISVILSMLQQQQNDFVPLHCSENDSPESHIFHEPLHEIEKAQSFLISEVSSEVLSVDTEKLDPAWQVYFELVGDTSSLFQDVAFACSKFYSKGVAFIFLYFEGVLYSAIQNEPGLGLLDVDFQAYFTGENEGSTLAMYNDTTWMKLSAWKRAHVSICSNANLDLASEGYVQSYYILKPDNLGTKREVMFRFGSWLYSGVVDLPAMNSLQEIPKVIRTMRLAQHKLEFVGDVSSLPASNKFVKPMQYSTNITKCMEREAASCEEYLCEIMSQADVDEEGKHWLEDDATTCFFEFACERDAASPSLETLEAVELVCNKVYNASGVISITIYHKGRWYVLFEETSGEIALLDSKFPDLSTKINGCQLKTYPRGIESWYELRNLSLWQATLNPVGVEKVPVEGVVLSTNESEPKVVKETKQRKRGSLPKLMSQALRRKNR</sequence>
<name>A0AAD8XX48_9STRA</name>
<evidence type="ECO:0000313" key="2">
    <source>
        <dbReference type="EMBL" id="KAK1735272.1"/>
    </source>
</evidence>
<organism evidence="2 3">
    <name type="scientific">Skeletonema marinoi</name>
    <dbReference type="NCBI Taxonomy" id="267567"/>
    <lineage>
        <taxon>Eukaryota</taxon>
        <taxon>Sar</taxon>
        <taxon>Stramenopiles</taxon>
        <taxon>Ochrophyta</taxon>
        <taxon>Bacillariophyta</taxon>
        <taxon>Coscinodiscophyceae</taxon>
        <taxon>Thalassiosirophycidae</taxon>
        <taxon>Thalassiosirales</taxon>
        <taxon>Skeletonemataceae</taxon>
        <taxon>Skeletonema</taxon>
        <taxon>Skeletonema marinoi-dohrnii complex</taxon>
    </lineage>
</organism>
<dbReference type="Proteomes" id="UP001224775">
    <property type="component" value="Unassembled WGS sequence"/>
</dbReference>
<protein>
    <submittedName>
        <fullName evidence="2">Uncharacterized protein</fullName>
    </submittedName>
</protein>
<keyword evidence="3" id="KW-1185">Reference proteome</keyword>
<accession>A0AAD8XX48</accession>
<gene>
    <name evidence="2" type="ORF">QTG54_013886</name>
</gene>
<reference evidence="2" key="1">
    <citation type="submission" date="2023-06" db="EMBL/GenBank/DDBJ databases">
        <title>Survivors Of The Sea: Transcriptome response of Skeletonema marinoi to long-term dormancy.</title>
        <authorList>
            <person name="Pinder M.I.M."/>
            <person name="Kourtchenko O."/>
            <person name="Robertson E.K."/>
            <person name="Larsson T."/>
            <person name="Maumus F."/>
            <person name="Osuna-Cruz C.M."/>
            <person name="Vancaester E."/>
            <person name="Stenow R."/>
            <person name="Vandepoele K."/>
            <person name="Ploug H."/>
            <person name="Bruchert V."/>
            <person name="Godhe A."/>
            <person name="Topel M."/>
        </authorList>
    </citation>
    <scope>NUCLEOTIDE SEQUENCE</scope>
    <source>
        <strain evidence="2">R05AC</strain>
    </source>
</reference>
<dbReference type="EMBL" id="JATAAI010000034">
    <property type="protein sequence ID" value="KAK1735272.1"/>
    <property type="molecule type" value="Genomic_DNA"/>
</dbReference>
<evidence type="ECO:0000256" key="1">
    <source>
        <dbReference type="SAM" id="MobiDB-lite"/>
    </source>
</evidence>
<comment type="caution">
    <text evidence="2">The sequence shown here is derived from an EMBL/GenBank/DDBJ whole genome shotgun (WGS) entry which is preliminary data.</text>
</comment>
<dbReference type="AlphaFoldDB" id="A0AAD8XX48"/>
<evidence type="ECO:0000313" key="3">
    <source>
        <dbReference type="Proteomes" id="UP001224775"/>
    </source>
</evidence>
<feature type="region of interest" description="Disordered" evidence="1">
    <location>
        <begin position="531"/>
        <end position="560"/>
    </location>
</feature>